<dbReference type="GO" id="GO:0016887">
    <property type="term" value="F:ATP hydrolysis activity"/>
    <property type="evidence" value="ECO:0007669"/>
    <property type="project" value="InterPro"/>
</dbReference>
<dbReference type="SMART" id="SM00968">
    <property type="entry name" value="SMC_hinge"/>
    <property type="match status" value="1"/>
</dbReference>
<dbReference type="GO" id="GO:0051276">
    <property type="term" value="P:chromosome organization"/>
    <property type="evidence" value="ECO:0007669"/>
    <property type="project" value="InterPro"/>
</dbReference>
<feature type="coiled-coil region" evidence="9">
    <location>
        <begin position="179"/>
        <end position="290"/>
    </location>
</feature>
<proteinExistence type="inferred from homology"/>
<evidence type="ECO:0000313" key="11">
    <source>
        <dbReference type="EMBL" id="PAA54951.1"/>
    </source>
</evidence>
<dbReference type="InterPro" id="IPR003395">
    <property type="entry name" value="RecF/RecN/SMC_N"/>
</dbReference>
<dbReference type="PANTHER" id="PTHR43977">
    <property type="entry name" value="STRUCTURAL MAINTENANCE OF CHROMOSOMES PROTEIN 3"/>
    <property type="match status" value="1"/>
</dbReference>
<evidence type="ECO:0000256" key="9">
    <source>
        <dbReference type="SAM" id="Coils"/>
    </source>
</evidence>
<dbReference type="FunFam" id="3.40.50.300:FF:000370">
    <property type="entry name" value="Structural maintenance of chromosomes 3"/>
    <property type="match status" value="1"/>
</dbReference>
<comment type="caution">
    <text evidence="11">The sequence shown here is derived from an EMBL/GenBank/DDBJ whole genome shotgun (WGS) entry which is preliminary data.</text>
</comment>
<dbReference type="SUPFAM" id="SSF75553">
    <property type="entry name" value="Smc hinge domain"/>
    <property type="match status" value="1"/>
</dbReference>
<keyword evidence="3" id="KW-0132">Cell division</keyword>
<evidence type="ECO:0000256" key="8">
    <source>
        <dbReference type="PIRNR" id="PIRNR005719"/>
    </source>
</evidence>
<dbReference type="Proteomes" id="UP000215902">
    <property type="component" value="Unassembled WGS sequence"/>
</dbReference>
<dbReference type="InterPro" id="IPR010935">
    <property type="entry name" value="SMC_hinge"/>
</dbReference>
<dbReference type="Pfam" id="PF06470">
    <property type="entry name" value="SMC_hinge"/>
    <property type="match status" value="1"/>
</dbReference>
<dbReference type="InterPro" id="IPR024704">
    <property type="entry name" value="SMC"/>
</dbReference>
<feature type="domain" description="SMC hinge" evidence="10">
    <location>
        <begin position="531"/>
        <end position="644"/>
    </location>
</feature>
<dbReference type="STRING" id="282301.A0A267E085"/>
<dbReference type="GO" id="GO:0051301">
    <property type="term" value="P:cell division"/>
    <property type="evidence" value="ECO:0007669"/>
    <property type="project" value="UniProtKB-KW"/>
</dbReference>
<dbReference type="AlphaFoldDB" id="A0A267E085"/>
<evidence type="ECO:0000256" key="5">
    <source>
        <dbReference type="ARBA" id="ARBA00023054"/>
    </source>
</evidence>
<evidence type="ECO:0000256" key="1">
    <source>
        <dbReference type="ARBA" id="ARBA00004123"/>
    </source>
</evidence>
<feature type="coiled-coil region" evidence="9">
    <location>
        <begin position="760"/>
        <end position="942"/>
    </location>
</feature>
<evidence type="ECO:0000256" key="3">
    <source>
        <dbReference type="ARBA" id="ARBA00022618"/>
    </source>
</evidence>
<reference evidence="11 12" key="1">
    <citation type="submission" date="2017-06" db="EMBL/GenBank/DDBJ databases">
        <title>A platform for efficient transgenesis in Macrostomum lignano, a flatworm model organism for stem cell research.</title>
        <authorList>
            <person name="Berezikov E."/>
        </authorList>
    </citation>
    <scope>NUCLEOTIDE SEQUENCE [LARGE SCALE GENOMIC DNA]</scope>
    <source>
        <strain evidence="11">DV1</strain>
        <tissue evidence="11">Whole organism</tissue>
    </source>
</reference>
<comment type="subcellular location">
    <subcellularLocation>
        <location evidence="1 8">Nucleus</location>
    </subcellularLocation>
</comment>
<dbReference type="FunFam" id="3.40.50.300:FF:000424">
    <property type="entry name" value="Structural maintenance of chromosomes 3"/>
    <property type="match status" value="1"/>
</dbReference>
<organism evidence="11 12">
    <name type="scientific">Macrostomum lignano</name>
    <dbReference type="NCBI Taxonomy" id="282301"/>
    <lineage>
        <taxon>Eukaryota</taxon>
        <taxon>Metazoa</taxon>
        <taxon>Spiralia</taxon>
        <taxon>Lophotrochozoa</taxon>
        <taxon>Platyhelminthes</taxon>
        <taxon>Rhabditophora</taxon>
        <taxon>Macrostomorpha</taxon>
        <taxon>Macrostomida</taxon>
        <taxon>Macrostomidae</taxon>
        <taxon>Macrostomum</taxon>
    </lineage>
</organism>
<dbReference type="CDD" id="cd03272">
    <property type="entry name" value="ABC_SMC3_euk"/>
    <property type="match status" value="1"/>
</dbReference>
<dbReference type="GO" id="GO:0005694">
    <property type="term" value="C:chromosome"/>
    <property type="evidence" value="ECO:0007669"/>
    <property type="project" value="InterPro"/>
</dbReference>
<dbReference type="InterPro" id="IPR036277">
    <property type="entry name" value="SMC_hinge_sf"/>
</dbReference>
<comment type="similarity">
    <text evidence="2">Belongs to the SMC family. SMC3 subfamily.</text>
</comment>
<feature type="coiled-coil region" evidence="9">
    <location>
        <begin position="676"/>
        <end position="724"/>
    </location>
</feature>
<keyword evidence="12" id="KW-1185">Reference proteome</keyword>
<dbReference type="GO" id="GO:0005634">
    <property type="term" value="C:nucleus"/>
    <property type="evidence" value="ECO:0007669"/>
    <property type="project" value="UniProtKB-SubCell"/>
</dbReference>
<dbReference type="GO" id="GO:0005524">
    <property type="term" value="F:ATP binding"/>
    <property type="evidence" value="ECO:0007669"/>
    <property type="project" value="InterPro"/>
</dbReference>
<dbReference type="Gene3D" id="3.30.70.1620">
    <property type="match status" value="1"/>
</dbReference>
<feature type="coiled-coil region" evidence="9">
    <location>
        <begin position="969"/>
        <end position="1024"/>
    </location>
</feature>
<dbReference type="InterPro" id="IPR041741">
    <property type="entry name" value="SMC3_ABC_euk"/>
</dbReference>
<dbReference type="Gene3D" id="3.40.50.300">
    <property type="entry name" value="P-loop containing nucleotide triphosphate hydrolases"/>
    <property type="match status" value="2"/>
</dbReference>
<keyword evidence="5 9" id="KW-0175">Coiled coil</keyword>
<dbReference type="InterPro" id="IPR027417">
    <property type="entry name" value="P-loop_NTPase"/>
</dbReference>
<dbReference type="PIRSF" id="PIRSF005719">
    <property type="entry name" value="SMC"/>
    <property type="match status" value="1"/>
</dbReference>
<dbReference type="EMBL" id="NIVC01002835">
    <property type="protein sequence ID" value="PAA54951.1"/>
    <property type="molecule type" value="Genomic_DNA"/>
</dbReference>
<dbReference type="OrthoDB" id="431497at2759"/>
<gene>
    <name evidence="11" type="ORF">BOX15_Mlig026544g1</name>
</gene>
<feature type="coiled-coil region" evidence="9">
    <location>
        <begin position="323"/>
        <end position="475"/>
    </location>
</feature>
<dbReference type="Gene3D" id="1.10.287.1490">
    <property type="match status" value="1"/>
</dbReference>
<dbReference type="Pfam" id="PF02463">
    <property type="entry name" value="SMC_N"/>
    <property type="match status" value="1"/>
</dbReference>
<dbReference type="Gene3D" id="1.20.1060.20">
    <property type="match status" value="1"/>
</dbReference>
<keyword evidence="6 8" id="KW-0539">Nucleus</keyword>
<sequence>MYIKKVIIQGFRSYRDQISPEEFSSRHNIIVGRNGSGKSNFFCAIQFVLSDEFSHLSNTERQNLLHEGTGPRVISAYVEIIFDNTDNRIPIEKPEVSLRRIIGNKKDQYFLDKKMVTKADVVNLFESAGFSRSNPYYIVKQGKITQLATSPDSQRLKLLREVAGTRVYDERKEESKLILKESEGRMEKIQEFLNQIEERLRNLESETKELKEYQRWDRDRRALEYTIHDRELKETTKKLEELQRKRETSSGSATKVRAMAKECADEVERLDKLLREKKIAEQRAMDEREQLAADNADVVKRQQQLQLTVSDLRAQLTGDTSQRSRAEEELRQVRKSCEDAELKLQQLRPQYEEARRKEEAAANQLSDAEHRRKELYAKQGRGNQFQSKQQRDDWIKQQMRGLNKAVRDKESTIAKLQEEIDNDAKRVTELEATIASCEKELVELKGDLDHGGEDVRLLRRRKEELHAERQAVYREELGLQQQLNSLREELSRCDQSLRARTGKGILSGIDSVRQVIEDMRAEFGDDNEVVKNYHGTLIELFDVDDTFYTCVEVTAGTRLFYHVVGHDRHVIQILKQIDKKKLPGDINFFPMNRIEVHDIEYPKSQDAVSMMSKIEFKPQFRNVLEHVFGKTLICRSLEVATRLARQQRFDCILLEGDQVSRKGTLTGGYFDTRFSKLELQKNKQKTEAEYKELEQRKETNRLRKEELDKEVNSKINELEKRETARSKYEMNYDRRKTLLNRAREELRNVKEGQPNKEWKLGSLKHELEQMKSTRESYQAELGSDLLSQLSVEEQREVDSLNDRIQELTREAKQLYNARIRLENEKTTIENQLHHNLLRRREQLETQLDEVAAETVKERLTEAEEELAEIENRVAAFQREMQSEEDRIARFGQSIDDLHQRIEAKKAEEKEHLDKISDDQTSLEKMQTKQSQLLAKKEECMKKIRELGSLPADAFDKFQDKSSKQLFKSLERANREIKNYAHVNKKALDQFLSSSEEKEKLLKGKEELDEALKSIQDLMVTLEHRKYEAIQFTFKQVSKYFKEIFSKLVPEGVAELVMQKGDAPAADDSGEPVDQVTSEMQRFVGIGIRVSFTGKTADMKDMNQLSGGQKSLVALTLIFAIQKCDPAPFYLFDEIDAALDAAHRRSVSAMIKELSQEAQFISTTFRPELLDSADKFYGVKFRNKVSHIECVTKEEALDFVEDDQTHS</sequence>
<evidence type="ECO:0000256" key="6">
    <source>
        <dbReference type="ARBA" id="ARBA00023242"/>
    </source>
</evidence>
<evidence type="ECO:0000256" key="2">
    <source>
        <dbReference type="ARBA" id="ARBA00005917"/>
    </source>
</evidence>
<protein>
    <recommendedName>
        <fullName evidence="8">Structural maintenance of chromosomes protein</fullName>
    </recommendedName>
</protein>
<evidence type="ECO:0000259" key="10">
    <source>
        <dbReference type="SMART" id="SM00968"/>
    </source>
</evidence>
<keyword evidence="7" id="KW-0131">Cell cycle</keyword>
<keyword evidence="4" id="KW-0498">Mitosis</keyword>
<dbReference type="SUPFAM" id="SSF52540">
    <property type="entry name" value="P-loop containing nucleoside triphosphate hydrolases"/>
    <property type="match status" value="2"/>
</dbReference>
<evidence type="ECO:0000313" key="12">
    <source>
        <dbReference type="Proteomes" id="UP000215902"/>
    </source>
</evidence>
<name>A0A267E085_9PLAT</name>
<evidence type="ECO:0000256" key="4">
    <source>
        <dbReference type="ARBA" id="ARBA00022776"/>
    </source>
</evidence>
<evidence type="ECO:0000256" key="7">
    <source>
        <dbReference type="ARBA" id="ARBA00023306"/>
    </source>
</evidence>
<accession>A0A267E085</accession>